<reference evidence="10 12" key="2">
    <citation type="journal article" date="2016" name="Front. Microbiol.">
        <title>Industrial Acetogenic Biocatalysts: A Comparative Metabolic and Genomic Analysis.</title>
        <authorList>
            <person name="Bengelsdorf F."/>
            <person name="Poehlein A."/>
            <person name="Sonja S."/>
            <person name="Erz C."/>
            <person name="Hummel T."/>
            <person name="Hoffmeister S."/>
            <person name="Daniel R."/>
            <person name="Durre P."/>
        </authorList>
    </citation>
    <scope>NUCLEOTIDE SEQUENCE [LARGE SCALE GENOMIC DNA]</scope>
    <source>
        <strain evidence="10 12">PTA-10522</strain>
    </source>
</reference>
<evidence type="ECO:0000256" key="3">
    <source>
        <dbReference type="ARBA" id="ARBA00013529"/>
    </source>
</evidence>
<organism evidence="9 11">
    <name type="scientific">Clostridium coskatii</name>
    <dbReference type="NCBI Taxonomy" id="1705578"/>
    <lineage>
        <taxon>Bacteria</taxon>
        <taxon>Bacillati</taxon>
        <taxon>Bacillota</taxon>
        <taxon>Clostridia</taxon>
        <taxon>Eubacteriales</taxon>
        <taxon>Clostridiaceae</taxon>
        <taxon>Clostridium</taxon>
    </lineage>
</organism>
<dbReference type="Proteomes" id="UP000093694">
    <property type="component" value="Unassembled WGS sequence"/>
</dbReference>
<dbReference type="Pfam" id="PF12641">
    <property type="entry name" value="Flavodoxin_3"/>
    <property type="match status" value="1"/>
</dbReference>
<dbReference type="Proteomes" id="UP000077384">
    <property type="component" value="Unassembled WGS sequence"/>
</dbReference>
<sequence length="260" mass="29872">MKGILYYFSGTGNTKWVADRFKEKFQLYNVDIDLAYIQSLEERKTKKYDFIIIGFPVHWKLPPKIVTNFLNRLNNTKENVRVIVYSTQGASSSSASCFVAGCLKKKGYVPSIQISIKMPNNFYFFIGKKYNESEIENLLISVDKKITNIVENFIKGRIVKESNSLIRLQFNKVLHSVFKGRVPKLSRNISSTKDCIKCGLCLRNCPQGNITFENGHAVFHSKCILCLRCIHICPINAVRYRGKKIDQTQKNIIQVLDLNK</sequence>
<evidence type="ECO:0000256" key="6">
    <source>
        <dbReference type="ARBA" id="ARBA00023004"/>
    </source>
</evidence>
<comment type="function">
    <text evidence="2">Ferredoxins are iron-sulfur proteins that transfer electrons in a wide variety of metabolic reactions.</text>
</comment>
<protein>
    <recommendedName>
        <fullName evidence="3">Ferredoxin</fullName>
    </recommendedName>
</protein>
<dbReference type="RefSeq" id="WP_063601856.1">
    <property type="nucleotide sequence ID" value="NZ_LITQ01000026.1"/>
</dbReference>
<proteinExistence type="predicted"/>
<accession>A0A162NBE7</accession>
<keyword evidence="5" id="KW-0479">Metal-binding</keyword>
<feature type="domain" description="4Fe-4S ferredoxin-type" evidence="8">
    <location>
        <begin position="185"/>
        <end position="215"/>
    </location>
</feature>
<dbReference type="InterPro" id="IPR008254">
    <property type="entry name" value="Flavodoxin/NO_synth"/>
</dbReference>
<keyword evidence="7" id="KW-0411">Iron-sulfur</keyword>
<name>A0A162NBE7_9CLOT</name>
<evidence type="ECO:0000313" key="12">
    <source>
        <dbReference type="Proteomes" id="UP000093694"/>
    </source>
</evidence>
<evidence type="ECO:0000313" key="9">
    <source>
        <dbReference type="EMBL" id="OAA91379.1"/>
    </source>
</evidence>
<dbReference type="GO" id="GO:0016651">
    <property type="term" value="F:oxidoreductase activity, acting on NAD(P)H"/>
    <property type="evidence" value="ECO:0007669"/>
    <property type="project" value="UniProtKB-ARBA"/>
</dbReference>
<dbReference type="EMBL" id="LROR01000049">
    <property type="protein sequence ID" value="OBR94011.1"/>
    <property type="molecule type" value="Genomic_DNA"/>
</dbReference>
<dbReference type="Pfam" id="PF12838">
    <property type="entry name" value="Fer4_7"/>
    <property type="match status" value="1"/>
</dbReference>
<evidence type="ECO:0000256" key="5">
    <source>
        <dbReference type="ARBA" id="ARBA00022723"/>
    </source>
</evidence>
<keyword evidence="4" id="KW-0004">4Fe-4S</keyword>
<evidence type="ECO:0000256" key="4">
    <source>
        <dbReference type="ARBA" id="ARBA00022485"/>
    </source>
</evidence>
<evidence type="ECO:0000313" key="11">
    <source>
        <dbReference type="Proteomes" id="UP000077384"/>
    </source>
</evidence>
<dbReference type="GO" id="GO:0010181">
    <property type="term" value="F:FMN binding"/>
    <property type="evidence" value="ECO:0007669"/>
    <property type="project" value="InterPro"/>
</dbReference>
<comment type="caution">
    <text evidence="9">The sequence shown here is derived from an EMBL/GenBank/DDBJ whole genome shotgun (WGS) entry which is preliminary data.</text>
</comment>
<evidence type="ECO:0000256" key="7">
    <source>
        <dbReference type="ARBA" id="ARBA00023014"/>
    </source>
</evidence>
<dbReference type="InterPro" id="IPR017900">
    <property type="entry name" value="4Fe4S_Fe_S_CS"/>
</dbReference>
<dbReference type="SUPFAM" id="SSF54862">
    <property type="entry name" value="4Fe-4S ferredoxins"/>
    <property type="match status" value="1"/>
</dbReference>
<dbReference type="NCBIfam" id="NF038196">
    <property type="entry name" value="ferrodoxin_EFR1"/>
    <property type="match status" value="1"/>
</dbReference>
<dbReference type="Gene3D" id="3.40.50.360">
    <property type="match status" value="1"/>
</dbReference>
<dbReference type="InterPro" id="IPR017896">
    <property type="entry name" value="4Fe4S_Fe-S-bd"/>
</dbReference>
<evidence type="ECO:0000256" key="1">
    <source>
        <dbReference type="ARBA" id="ARBA00001966"/>
    </source>
</evidence>
<evidence type="ECO:0000256" key="2">
    <source>
        <dbReference type="ARBA" id="ARBA00003532"/>
    </source>
</evidence>
<dbReference type="PANTHER" id="PTHR24960">
    <property type="entry name" value="PHOTOSYSTEM I IRON-SULFUR CENTER-RELATED"/>
    <property type="match status" value="1"/>
</dbReference>
<keyword evidence="12" id="KW-1185">Reference proteome</keyword>
<dbReference type="Gene3D" id="3.30.70.20">
    <property type="match status" value="1"/>
</dbReference>
<dbReference type="AlphaFoldDB" id="A0A162NBE7"/>
<dbReference type="InterPro" id="IPR029039">
    <property type="entry name" value="Flavoprotein-like_sf"/>
</dbReference>
<keyword evidence="6" id="KW-0408">Iron</keyword>
<dbReference type="GO" id="GO:0046872">
    <property type="term" value="F:metal ion binding"/>
    <property type="evidence" value="ECO:0007669"/>
    <property type="project" value="UniProtKB-KW"/>
</dbReference>
<reference evidence="9 11" key="1">
    <citation type="journal article" date="2015" name="Biotechnol. Bioeng.">
        <title>Genome sequence and phenotypic characterization of Caulobacter segnis.</title>
        <authorList>
            <person name="Patel S."/>
            <person name="Fletcher B."/>
            <person name="Scott D.C."/>
            <person name="Ely B."/>
        </authorList>
    </citation>
    <scope>NUCLEOTIDE SEQUENCE [LARGE SCALE GENOMIC DNA]</scope>
    <source>
        <strain evidence="9 11">PS02</strain>
    </source>
</reference>
<dbReference type="PROSITE" id="PS51379">
    <property type="entry name" value="4FE4S_FER_2"/>
    <property type="match status" value="2"/>
</dbReference>
<dbReference type="PATRIC" id="fig|1705578.3.peg.2041"/>
<dbReference type="InterPro" id="IPR050157">
    <property type="entry name" value="PSI_iron-sulfur_center"/>
</dbReference>
<dbReference type="PANTHER" id="PTHR24960:SF79">
    <property type="entry name" value="PHOTOSYSTEM I IRON-SULFUR CENTER"/>
    <property type="match status" value="1"/>
</dbReference>
<dbReference type="PROSITE" id="PS00198">
    <property type="entry name" value="4FE4S_FER_1"/>
    <property type="match status" value="2"/>
</dbReference>
<dbReference type="SUPFAM" id="SSF52218">
    <property type="entry name" value="Flavoproteins"/>
    <property type="match status" value="1"/>
</dbReference>
<gene>
    <name evidence="9" type="primary">rsxB_2</name>
    <name evidence="10" type="synonym">rsxB_4</name>
    <name evidence="10" type="ORF">CLCOS_21500</name>
    <name evidence="9" type="ORF">WX73_01792</name>
</gene>
<dbReference type="EMBL" id="LITQ01000026">
    <property type="protein sequence ID" value="OAA91379.1"/>
    <property type="molecule type" value="Genomic_DNA"/>
</dbReference>
<evidence type="ECO:0000259" key="8">
    <source>
        <dbReference type="PROSITE" id="PS51379"/>
    </source>
</evidence>
<feature type="domain" description="4Fe-4S ferredoxin-type" evidence="8">
    <location>
        <begin position="218"/>
        <end position="243"/>
    </location>
</feature>
<dbReference type="InterPro" id="IPR047964">
    <property type="entry name" value="EFR1-like"/>
</dbReference>
<comment type="cofactor">
    <cofactor evidence="1">
        <name>[4Fe-4S] cluster</name>
        <dbReference type="ChEBI" id="CHEBI:49883"/>
    </cofactor>
</comment>
<evidence type="ECO:0000313" key="10">
    <source>
        <dbReference type="EMBL" id="OBR94011.1"/>
    </source>
</evidence>
<dbReference type="GO" id="GO:0051539">
    <property type="term" value="F:4 iron, 4 sulfur cluster binding"/>
    <property type="evidence" value="ECO:0007669"/>
    <property type="project" value="UniProtKB-KW"/>
</dbReference>